<evidence type="ECO:0000313" key="5">
    <source>
        <dbReference type="Proteomes" id="UP000199668"/>
    </source>
</evidence>
<accession>A0A1I4HZL4</accession>
<dbReference type="RefSeq" id="WP_177195369.1">
    <property type="nucleotide sequence ID" value="NZ_FOTY01000001.1"/>
</dbReference>
<dbReference type="InterPro" id="IPR016181">
    <property type="entry name" value="Acyl_CoA_acyltransferase"/>
</dbReference>
<dbReference type="PROSITE" id="PS51186">
    <property type="entry name" value="GNAT"/>
    <property type="match status" value="1"/>
</dbReference>
<gene>
    <name evidence="4" type="ORF">SAMN04488054_101118</name>
</gene>
<dbReference type="Pfam" id="PF00583">
    <property type="entry name" value="Acetyltransf_1"/>
    <property type="match status" value="1"/>
</dbReference>
<dbReference type="PANTHER" id="PTHR43877">
    <property type="entry name" value="AMINOALKYLPHOSPHONATE N-ACETYLTRANSFERASE-RELATED-RELATED"/>
    <property type="match status" value="1"/>
</dbReference>
<dbReference type="InterPro" id="IPR000182">
    <property type="entry name" value="GNAT_dom"/>
</dbReference>
<sequence length="167" mass="18820">MIQTRRLSVEDADACAALREEALLASPEAFAVTHEEEAVDGDFMGIVQERLLWRHAVTIGVFEDDTLVGTAMLLKNTLQKMEHKADLEGMYITTSFRGRGAGSKLMNALLEQARLWDVEQLQLAVVSSNKQAKSFYESVGFQTFGTESRALKWQGSYWDEEHMVLFL</sequence>
<evidence type="ECO:0000256" key="1">
    <source>
        <dbReference type="ARBA" id="ARBA00022679"/>
    </source>
</evidence>
<protein>
    <submittedName>
        <fullName evidence="4">Acetyltransferase (GNAT) family protein</fullName>
    </submittedName>
</protein>
<dbReference type="GO" id="GO:0016747">
    <property type="term" value="F:acyltransferase activity, transferring groups other than amino-acyl groups"/>
    <property type="evidence" value="ECO:0007669"/>
    <property type="project" value="InterPro"/>
</dbReference>
<dbReference type="STRING" id="266892.SAMN04488054_101118"/>
<reference evidence="4 5" key="1">
    <citation type="submission" date="2016-10" db="EMBL/GenBank/DDBJ databases">
        <authorList>
            <person name="de Groot N.N."/>
        </authorList>
    </citation>
    <scope>NUCLEOTIDE SEQUENCE [LARGE SCALE GENOMIC DNA]</scope>
    <source>
        <strain evidence="4 5">CGMCC 1.6134</strain>
    </source>
</reference>
<organism evidence="4 5">
    <name type="scientific">Salibacterium qingdaonense</name>
    <dbReference type="NCBI Taxonomy" id="266892"/>
    <lineage>
        <taxon>Bacteria</taxon>
        <taxon>Bacillati</taxon>
        <taxon>Bacillota</taxon>
        <taxon>Bacilli</taxon>
        <taxon>Bacillales</taxon>
        <taxon>Bacillaceae</taxon>
    </lineage>
</organism>
<dbReference type="EMBL" id="FOTY01000001">
    <property type="protein sequence ID" value="SFL47615.1"/>
    <property type="molecule type" value="Genomic_DNA"/>
</dbReference>
<dbReference type="Proteomes" id="UP000199668">
    <property type="component" value="Unassembled WGS sequence"/>
</dbReference>
<proteinExistence type="predicted"/>
<dbReference type="InterPro" id="IPR050832">
    <property type="entry name" value="Bact_Acetyltransf"/>
</dbReference>
<evidence type="ECO:0000259" key="3">
    <source>
        <dbReference type="PROSITE" id="PS51186"/>
    </source>
</evidence>
<dbReference type="Gene3D" id="3.40.630.30">
    <property type="match status" value="1"/>
</dbReference>
<keyword evidence="2" id="KW-0012">Acyltransferase</keyword>
<dbReference type="SUPFAM" id="SSF55729">
    <property type="entry name" value="Acyl-CoA N-acyltransferases (Nat)"/>
    <property type="match status" value="1"/>
</dbReference>
<keyword evidence="1 4" id="KW-0808">Transferase</keyword>
<dbReference type="CDD" id="cd04301">
    <property type="entry name" value="NAT_SF"/>
    <property type="match status" value="1"/>
</dbReference>
<name>A0A1I4HZL4_9BACI</name>
<evidence type="ECO:0000313" key="4">
    <source>
        <dbReference type="EMBL" id="SFL47615.1"/>
    </source>
</evidence>
<evidence type="ECO:0000256" key="2">
    <source>
        <dbReference type="ARBA" id="ARBA00023315"/>
    </source>
</evidence>
<feature type="domain" description="N-acetyltransferase" evidence="3">
    <location>
        <begin position="2"/>
        <end position="167"/>
    </location>
</feature>
<keyword evidence="5" id="KW-1185">Reference proteome</keyword>
<dbReference type="AlphaFoldDB" id="A0A1I4HZL4"/>